<dbReference type="OrthoDB" id="1920326at2759"/>
<dbReference type="Gene3D" id="3.30.420.10">
    <property type="entry name" value="Ribonuclease H-like superfamily/Ribonuclease H"/>
    <property type="match status" value="1"/>
</dbReference>
<sequence length="55" mass="6080">MHIIHSGIPQRLKHLIEDSTLVKVGIGIDGDSGKLFSEALSIHQRCRGSFRLSQP</sequence>
<dbReference type="GO" id="GO:0003676">
    <property type="term" value="F:nucleic acid binding"/>
    <property type="evidence" value="ECO:0007669"/>
    <property type="project" value="InterPro"/>
</dbReference>
<dbReference type="AlphaFoldDB" id="A0A565AS63"/>
<accession>A0A565AS63</accession>
<proteinExistence type="predicted"/>
<name>A0A565AS63_9BRAS</name>
<protein>
    <submittedName>
        <fullName evidence="1">Uncharacterized protein</fullName>
    </submittedName>
</protein>
<gene>
    <name evidence="1" type="ORF">ANE_LOCUS2683</name>
</gene>
<organism evidence="1 2">
    <name type="scientific">Arabis nemorensis</name>
    <dbReference type="NCBI Taxonomy" id="586526"/>
    <lineage>
        <taxon>Eukaryota</taxon>
        <taxon>Viridiplantae</taxon>
        <taxon>Streptophyta</taxon>
        <taxon>Embryophyta</taxon>
        <taxon>Tracheophyta</taxon>
        <taxon>Spermatophyta</taxon>
        <taxon>Magnoliopsida</taxon>
        <taxon>eudicotyledons</taxon>
        <taxon>Gunneridae</taxon>
        <taxon>Pentapetalae</taxon>
        <taxon>rosids</taxon>
        <taxon>malvids</taxon>
        <taxon>Brassicales</taxon>
        <taxon>Brassicaceae</taxon>
        <taxon>Arabideae</taxon>
        <taxon>Arabis</taxon>
    </lineage>
</organism>
<dbReference type="EMBL" id="CABITT030000001">
    <property type="protein sequence ID" value="VVA92238.1"/>
    <property type="molecule type" value="Genomic_DNA"/>
</dbReference>
<evidence type="ECO:0000313" key="1">
    <source>
        <dbReference type="EMBL" id="VVA92238.1"/>
    </source>
</evidence>
<keyword evidence="2" id="KW-1185">Reference proteome</keyword>
<dbReference type="InterPro" id="IPR036397">
    <property type="entry name" value="RNaseH_sf"/>
</dbReference>
<evidence type="ECO:0000313" key="2">
    <source>
        <dbReference type="Proteomes" id="UP000489600"/>
    </source>
</evidence>
<comment type="caution">
    <text evidence="1">The sequence shown here is derived from an EMBL/GenBank/DDBJ whole genome shotgun (WGS) entry which is preliminary data.</text>
</comment>
<dbReference type="Proteomes" id="UP000489600">
    <property type="component" value="Unassembled WGS sequence"/>
</dbReference>
<reference evidence="1" key="1">
    <citation type="submission" date="2019-07" db="EMBL/GenBank/DDBJ databases">
        <authorList>
            <person name="Dittberner H."/>
        </authorList>
    </citation>
    <scope>NUCLEOTIDE SEQUENCE [LARGE SCALE GENOMIC DNA]</scope>
</reference>